<comment type="caution">
    <text evidence="5">The sequence shown here is derived from an EMBL/GenBank/DDBJ whole genome shotgun (WGS) entry which is preliminary data.</text>
</comment>
<dbReference type="GO" id="GO:0003677">
    <property type="term" value="F:DNA binding"/>
    <property type="evidence" value="ECO:0007669"/>
    <property type="project" value="UniProtKB-KW"/>
</dbReference>
<dbReference type="EMBL" id="RXPP01000033">
    <property type="protein sequence ID" value="RTQ20633.1"/>
    <property type="molecule type" value="Genomic_DNA"/>
</dbReference>
<dbReference type="InterPro" id="IPR018356">
    <property type="entry name" value="Tscrpt_reg_HTH_DeoR_CS"/>
</dbReference>
<name>A0A9Q7JZX5_9ENTR</name>
<evidence type="ECO:0000259" key="4">
    <source>
        <dbReference type="PROSITE" id="PS51000"/>
    </source>
</evidence>
<dbReference type="InterPro" id="IPR014036">
    <property type="entry name" value="DeoR-like_C"/>
</dbReference>
<dbReference type="InterPro" id="IPR036390">
    <property type="entry name" value="WH_DNA-bd_sf"/>
</dbReference>
<dbReference type="SMART" id="SM01134">
    <property type="entry name" value="DeoRC"/>
    <property type="match status" value="1"/>
</dbReference>
<organism evidence="5 6">
    <name type="scientific">Enterobacter mori</name>
    <dbReference type="NCBI Taxonomy" id="539813"/>
    <lineage>
        <taxon>Bacteria</taxon>
        <taxon>Pseudomonadati</taxon>
        <taxon>Pseudomonadota</taxon>
        <taxon>Gammaproteobacteria</taxon>
        <taxon>Enterobacterales</taxon>
        <taxon>Enterobacteriaceae</taxon>
        <taxon>Enterobacter</taxon>
    </lineage>
</organism>
<dbReference type="PANTHER" id="PTHR30363">
    <property type="entry name" value="HTH-TYPE TRANSCRIPTIONAL REGULATOR SRLR-RELATED"/>
    <property type="match status" value="1"/>
</dbReference>
<evidence type="ECO:0000256" key="2">
    <source>
        <dbReference type="ARBA" id="ARBA00023125"/>
    </source>
</evidence>
<dbReference type="Gene3D" id="3.40.50.1360">
    <property type="match status" value="1"/>
</dbReference>
<dbReference type="GO" id="GO:0003700">
    <property type="term" value="F:DNA-binding transcription factor activity"/>
    <property type="evidence" value="ECO:0007669"/>
    <property type="project" value="InterPro"/>
</dbReference>
<reference evidence="5 6" key="1">
    <citation type="submission" date="2018-12" db="EMBL/GenBank/DDBJ databases">
        <title>The Batch Genome Submission of Enterobacter spp. strains.</title>
        <authorList>
            <person name="Wei L."/>
            <person name="Wu W."/>
            <person name="Lin J."/>
            <person name="Zhang X."/>
            <person name="Feng Y."/>
            <person name="Zong Z."/>
        </authorList>
    </citation>
    <scope>NUCLEOTIDE SEQUENCE [LARGE SCALE GENOMIC DNA]</scope>
    <source>
        <strain evidence="5 6">SCEM020047</strain>
    </source>
</reference>
<keyword evidence="3" id="KW-0804">Transcription</keyword>
<dbReference type="PROSITE" id="PS00894">
    <property type="entry name" value="HTH_DEOR_1"/>
    <property type="match status" value="1"/>
</dbReference>
<dbReference type="Pfam" id="PF08220">
    <property type="entry name" value="HTH_DeoR"/>
    <property type="match status" value="1"/>
</dbReference>
<protein>
    <submittedName>
        <fullName evidence="5">L-fucose operon activator</fullName>
    </submittedName>
</protein>
<dbReference type="PANTHER" id="PTHR30363:SF49">
    <property type="entry name" value="L-FUCOSE OPERON ACTIVATOR"/>
    <property type="match status" value="1"/>
</dbReference>
<dbReference type="InterPro" id="IPR001034">
    <property type="entry name" value="DeoR_HTH"/>
</dbReference>
<dbReference type="NCBIfam" id="NF007720">
    <property type="entry name" value="PRK10411.1"/>
    <property type="match status" value="1"/>
</dbReference>
<dbReference type="SUPFAM" id="SSF100950">
    <property type="entry name" value="NagB/RpiA/CoA transferase-like"/>
    <property type="match status" value="1"/>
</dbReference>
<feature type="domain" description="HTH deoR-type" evidence="4">
    <location>
        <begin position="2"/>
        <end position="57"/>
    </location>
</feature>
<dbReference type="SMART" id="SM00420">
    <property type="entry name" value="HTH_DEOR"/>
    <property type="match status" value="1"/>
</dbReference>
<dbReference type="Pfam" id="PF00455">
    <property type="entry name" value="DeoRC"/>
    <property type="match status" value="1"/>
</dbReference>
<dbReference type="AlphaFoldDB" id="A0A9Q7JZX5"/>
<evidence type="ECO:0000256" key="1">
    <source>
        <dbReference type="ARBA" id="ARBA00023015"/>
    </source>
</evidence>
<keyword evidence="1" id="KW-0805">Transcription regulation</keyword>
<dbReference type="Proteomes" id="UP000282263">
    <property type="component" value="Unassembled WGS sequence"/>
</dbReference>
<keyword evidence="2" id="KW-0238">DNA-binding</keyword>
<dbReference type="InterPro" id="IPR037171">
    <property type="entry name" value="NagB/RpiA_transferase-like"/>
</dbReference>
<dbReference type="PRINTS" id="PR00037">
    <property type="entry name" value="HTHLACR"/>
</dbReference>
<dbReference type="Gene3D" id="1.10.10.10">
    <property type="entry name" value="Winged helix-like DNA-binding domain superfamily/Winged helix DNA-binding domain"/>
    <property type="match status" value="1"/>
</dbReference>
<evidence type="ECO:0000313" key="5">
    <source>
        <dbReference type="EMBL" id="RTQ20633.1"/>
    </source>
</evidence>
<sequence length="238" mass="26827">MKLTRQQNILELLGCCDWLTTDALAETLAVSRETIRRDLNALQQQGKILRQHGRARLIHPNSRDSGEPFGARLKSHYADKVDIARHALDWISEGMTIALDASSTCFHLARQLPDIELTVFTNSLPICHEMAKRERITLICSGGTLDRKYRCYVNPALLTQLKGLEIDLFIFSCEGVDEQGTLWDPVEHNAVFKSLLLSRASQSLLLIDKSKFQRSSEVRIGQLSQVTQVIQRDRLSGG</sequence>
<dbReference type="InterPro" id="IPR036388">
    <property type="entry name" value="WH-like_DNA-bd_sf"/>
</dbReference>
<proteinExistence type="predicted"/>
<dbReference type="InterPro" id="IPR050313">
    <property type="entry name" value="Carb_Metab_HTH_regulators"/>
</dbReference>
<dbReference type="SUPFAM" id="SSF46785">
    <property type="entry name" value="Winged helix' DNA-binding domain"/>
    <property type="match status" value="1"/>
</dbReference>
<evidence type="ECO:0000256" key="3">
    <source>
        <dbReference type="ARBA" id="ARBA00023163"/>
    </source>
</evidence>
<accession>A0A9Q7JZX5</accession>
<dbReference type="RefSeq" id="WP_042717806.1">
    <property type="nucleotide sequence ID" value="NZ_CP055276.1"/>
</dbReference>
<dbReference type="PROSITE" id="PS51000">
    <property type="entry name" value="HTH_DEOR_2"/>
    <property type="match status" value="1"/>
</dbReference>
<gene>
    <name evidence="5" type="ORF">EKN29_22055</name>
</gene>
<evidence type="ECO:0000313" key="6">
    <source>
        <dbReference type="Proteomes" id="UP000282263"/>
    </source>
</evidence>